<feature type="transmembrane region" description="Helical" evidence="10">
    <location>
        <begin position="139"/>
        <end position="158"/>
    </location>
</feature>
<proteinExistence type="inferred from homology"/>
<keyword evidence="9 10" id="KW-0472">Membrane</keyword>
<dbReference type="PANTHER" id="PTHR36122">
    <property type="entry name" value="NICOTINAMIDE RIBOSIDE TRANSPORTER PNUC"/>
    <property type="match status" value="1"/>
</dbReference>
<reference evidence="11 12" key="1">
    <citation type="submission" date="2018-10" db="EMBL/GenBank/DDBJ databases">
        <title>Genomic Encyclopedia of Type Strains, Phase IV (KMG-IV): sequencing the most valuable type-strain genomes for metagenomic binning, comparative biology and taxonomic classification.</title>
        <authorList>
            <person name="Goeker M."/>
        </authorList>
    </citation>
    <scope>NUCLEOTIDE SEQUENCE [LARGE SCALE GENOMIC DNA]</scope>
    <source>
        <strain evidence="11 12">DSM 25080</strain>
    </source>
</reference>
<comment type="caution">
    <text evidence="11">The sequence shown here is derived from an EMBL/GenBank/DDBJ whole genome shotgun (WGS) entry which is preliminary data.</text>
</comment>
<evidence type="ECO:0000256" key="6">
    <source>
        <dbReference type="ARBA" id="ARBA00022475"/>
    </source>
</evidence>
<dbReference type="AlphaFoldDB" id="A0A3M0AD41"/>
<keyword evidence="5" id="KW-0813">Transport</keyword>
<keyword evidence="8 10" id="KW-1133">Transmembrane helix</keyword>
<comment type="similarity">
    <text evidence="3">Belongs to the nicotinamide ribonucleoside (NR) uptake permease (TC 4.B.1) family.</text>
</comment>
<sequence>MLIDSYNQHSLKLEDRQLLEELIQQFGVMQGAELIALFLAVAYVVLAAKKSQWCWPAAAISTAIYTALFWHVSLVSESLLNGYYLVMAAWGWWNWRSQEATSFISEQRSLQWHSIAILACTLAALAWGYTAERWLSAELAYFDAATTTFAIFATWMLTQKIRANWLYWIVINLASILLYQAKGLYITSLLMMIYTVMAIVGWYSWKRDDDRHLSPAGA</sequence>
<dbReference type="InterPro" id="IPR006419">
    <property type="entry name" value="NMN_transpt_PnuC"/>
</dbReference>
<comment type="function">
    <text evidence="1">Required for nicotinamide riboside transport across the inner membrane.</text>
</comment>
<feature type="transmembrane region" description="Helical" evidence="10">
    <location>
        <begin position="78"/>
        <end position="95"/>
    </location>
</feature>
<evidence type="ECO:0000313" key="12">
    <source>
        <dbReference type="Proteomes" id="UP000267187"/>
    </source>
</evidence>
<evidence type="ECO:0000256" key="2">
    <source>
        <dbReference type="ARBA" id="ARBA00004651"/>
    </source>
</evidence>
<evidence type="ECO:0000256" key="5">
    <source>
        <dbReference type="ARBA" id="ARBA00022448"/>
    </source>
</evidence>
<evidence type="ECO:0000256" key="1">
    <source>
        <dbReference type="ARBA" id="ARBA00002672"/>
    </source>
</evidence>
<feature type="transmembrane region" description="Helical" evidence="10">
    <location>
        <begin position="165"/>
        <end position="181"/>
    </location>
</feature>
<dbReference type="RefSeq" id="WP_121875732.1">
    <property type="nucleotide sequence ID" value="NZ_REFJ01000001.1"/>
</dbReference>
<evidence type="ECO:0000256" key="3">
    <source>
        <dbReference type="ARBA" id="ARBA00006669"/>
    </source>
</evidence>
<evidence type="ECO:0000256" key="8">
    <source>
        <dbReference type="ARBA" id="ARBA00022989"/>
    </source>
</evidence>
<evidence type="ECO:0000256" key="10">
    <source>
        <dbReference type="SAM" id="Phobius"/>
    </source>
</evidence>
<feature type="transmembrane region" description="Helical" evidence="10">
    <location>
        <begin position="110"/>
        <end position="127"/>
    </location>
</feature>
<keyword evidence="6" id="KW-1003">Cell membrane</keyword>
<evidence type="ECO:0000313" key="11">
    <source>
        <dbReference type="EMBL" id="RMA82397.1"/>
    </source>
</evidence>
<evidence type="ECO:0000256" key="9">
    <source>
        <dbReference type="ARBA" id="ARBA00023136"/>
    </source>
</evidence>
<dbReference type="GO" id="GO:0005886">
    <property type="term" value="C:plasma membrane"/>
    <property type="evidence" value="ECO:0007669"/>
    <property type="project" value="UniProtKB-SubCell"/>
</dbReference>
<accession>A0A3M0AD41</accession>
<keyword evidence="12" id="KW-1185">Reference proteome</keyword>
<dbReference type="Proteomes" id="UP000267187">
    <property type="component" value="Unassembled WGS sequence"/>
</dbReference>
<evidence type="ECO:0000256" key="4">
    <source>
        <dbReference type="ARBA" id="ARBA00017522"/>
    </source>
</evidence>
<feature type="transmembrane region" description="Helical" evidence="10">
    <location>
        <begin position="22"/>
        <end position="46"/>
    </location>
</feature>
<dbReference type="NCBIfam" id="TIGR01528">
    <property type="entry name" value="NMN_trans_PnuC"/>
    <property type="match status" value="1"/>
</dbReference>
<organism evidence="11 12">
    <name type="scientific">Umboniibacter marinipuniceus</name>
    <dbReference type="NCBI Taxonomy" id="569599"/>
    <lineage>
        <taxon>Bacteria</taxon>
        <taxon>Pseudomonadati</taxon>
        <taxon>Pseudomonadota</taxon>
        <taxon>Gammaproteobacteria</taxon>
        <taxon>Cellvibrionales</taxon>
        <taxon>Cellvibrionaceae</taxon>
        <taxon>Umboniibacter</taxon>
    </lineage>
</organism>
<comment type="subcellular location">
    <subcellularLocation>
        <location evidence="2">Cell membrane</location>
        <topology evidence="2">Multi-pass membrane protein</topology>
    </subcellularLocation>
</comment>
<feature type="transmembrane region" description="Helical" evidence="10">
    <location>
        <begin position="187"/>
        <end position="205"/>
    </location>
</feature>
<name>A0A3M0AD41_9GAMM</name>
<protein>
    <recommendedName>
        <fullName evidence="4">Nicotinamide riboside transporter PnuC</fullName>
    </recommendedName>
</protein>
<dbReference type="EMBL" id="REFJ01000001">
    <property type="protein sequence ID" value="RMA82397.1"/>
    <property type="molecule type" value="Genomic_DNA"/>
</dbReference>
<gene>
    <name evidence="11" type="ORF">DFR27_0346</name>
</gene>
<evidence type="ECO:0000256" key="7">
    <source>
        <dbReference type="ARBA" id="ARBA00022692"/>
    </source>
</evidence>
<dbReference type="GO" id="GO:0034257">
    <property type="term" value="F:nicotinamide riboside transmembrane transporter activity"/>
    <property type="evidence" value="ECO:0007669"/>
    <property type="project" value="InterPro"/>
</dbReference>
<keyword evidence="7 10" id="KW-0812">Transmembrane</keyword>
<dbReference type="OrthoDB" id="9791248at2"/>
<dbReference type="Pfam" id="PF04973">
    <property type="entry name" value="NMN_transporter"/>
    <property type="match status" value="1"/>
</dbReference>
<dbReference type="PANTHER" id="PTHR36122:SF2">
    <property type="entry name" value="NICOTINAMIDE RIBOSIDE TRANSPORTER PNUC"/>
    <property type="match status" value="1"/>
</dbReference>